<sequence length="88" mass="9296">MAHKKGASSSRNGRDSNAQRLGVKRFGGQTVKAGEILVRQRGTHFHPGVNVGRGGDDTLFALEAGAVKFGTKRGRKTVNIVVPEPVSA</sequence>
<dbReference type="Gene3D" id="2.40.50.100">
    <property type="match status" value="1"/>
</dbReference>
<dbReference type="SUPFAM" id="SSF110324">
    <property type="entry name" value="Ribosomal L27 protein-like"/>
    <property type="match status" value="1"/>
</dbReference>
<dbReference type="NCBIfam" id="TIGR00062">
    <property type="entry name" value="L27"/>
    <property type="match status" value="1"/>
</dbReference>
<dbReference type="PANTHER" id="PTHR15893">
    <property type="entry name" value="RIBOSOMAL PROTEIN L27"/>
    <property type="match status" value="1"/>
</dbReference>
<dbReference type="RefSeq" id="WP_201954078.1">
    <property type="nucleotide sequence ID" value="NZ_JAERRJ010000012.1"/>
</dbReference>
<dbReference type="PANTHER" id="PTHR15893:SF0">
    <property type="entry name" value="LARGE RIBOSOMAL SUBUNIT PROTEIN BL27M"/>
    <property type="match status" value="1"/>
</dbReference>
<accession>A0ABS1MFP2</accession>
<dbReference type="GO" id="GO:0005840">
    <property type="term" value="C:ribosome"/>
    <property type="evidence" value="ECO:0007669"/>
    <property type="project" value="UniProtKB-KW"/>
</dbReference>
<dbReference type="InterPro" id="IPR001684">
    <property type="entry name" value="Ribosomal_bL27"/>
</dbReference>
<keyword evidence="8" id="KW-1185">Reference proteome</keyword>
<dbReference type="PRINTS" id="PR00063">
    <property type="entry name" value="RIBOSOMALL27"/>
</dbReference>
<dbReference type="EMBL" id="JAERRJ010000012">
    <property type="protein sequence ID" value="MBL1078534.1"/>
    <property type="molecule type" value="Genomic_DNA"/>
</dbReference>
<dbReference type="InterPro" id="IPR018261">
    <property type="entry name" value="Ribosomal_bL27_CS"/>
</dbReference>
<evidence type="ECO:0000313" key="7">
    <source>
        <dbReference type="EMBL" id="MBL1078534.1"/>
    </source>
</evidence>
<feature type="compositionally biased region" description="Polar residues" evidence="6">
    <location>
        <begin position="7"/>
        <end position="19"/>
    </location>
</feature>
<dbReference type="Proteomes" id="UP000602198">
    <property type="component" value="Unassembled WGS sequence"/>
</dbReference>
<organism evidence="7 8">
    <name type="scientific">Nocardia acididurans</name>
    <dbReference type="NCBI Taxonomy" id="2802282"/>
    <lineage>
        <taxon>Bacteria</taxon>
        <taxon>Bacillati</taxon>
        <taxon>Actinomycetota</taxon>
        <taxon>Actinomycetes</taxon>
        <taxon>Mycobacteriales</taxon>
        <taxon>Nocardiaceae</taxon>
        <taxon>Nocardia</taxon>
    </lineage>
</organism>
<evidence type="ECO:0000256" key="6">
    <source>
        <dbReference type="SAM" id="MobiDB-lite"/>
    </source>
</evidence>
<keyword evidence="3 5" id="KW-0687">Ribonucleoprotein</keyword>
<reference evidence="7 8" key="1">
    <citation type="submission" date="2021-01" db="EMBL/GenBank/DDBJ databases">
        <title>WGS of actinomycetes isolated from Thailand.</title>
        <authorList>
            <person name="Thawai C."/>
        </authorList>
    </citation>
    <scope>NUCLEOTIDE SEQUENCE [LARGE SCALE GENOMIC DNA]</scope>
    <source>
        <strain evidence="7 8">LPG 2</strain>
    </source>
</reference>
<comment type="similarity">
    <text evidence="1 5">Belongs to the bacterial ribosomal protein bL27 family.</text>
</comment>
<keyword evidence="2 5" id="KW-0689">Ribosomal protein</keyword>
<dbReference type="Pfam" id="PF01016">
    <property type="entry name" value="Ribosomal_L27"/>
    <property type="match status" value="1"/>
</dbReference>
<evidence type="ECO:0000256" key="1">
    <source>
        <dbReference type="ARBA" id="ARBA00010797"/>
    </source>
</evidence>
<dbReference type="HAMAP" id="MF_00539">
    <property type="entry name" value="Ribosomal_bL27"/>
    <property type="match status" value="1"/>
</dbReference>
<evidence type="ECO:0000256" key="2">
    <source>
        <dbReference type="ARBA" id="ARBA00022980"/>
    </source>
</evidence>
<evidence type="ECO:0000256" key="5">
    <source>
        <dbReference type="HAMAP-Rule" id="MF_00539"/>
    </source>
</evidence>
<name>A0ABS1MFP2_9NOCA</name>
<evidence type="ECO:0000256" key="4">
    <source>
        <dbReference type="ARBA" id="ARBA00035175"/>
    </source>
</evidence>
<gene>
    <name evidence="5 7" type="primary">rpmA</name>
    <name evidence="7" type="ORF">JK358_29425</name>
</gene>
<comment type="caution">
    <text evidence="7">The sequence shown here is derived from an EMBL/GenBank/DDBJ whole genome shotgun (WGS) entry which is preliminary data.</text>
</comment>
<dbReference type="PROSITE" id="PS00831">
    <property type="entry name" value="RIBOSOMAL_L27"/>
    <property type="match status" value="1"/>
</dbReference>
<proteinExistence type="inferred from homology"/>
<evidence type="ECO:0000313" key="8">
    <source>
        <dbReference type="Proteomes" id="UP000602198"/>
    </source>
</evidence>
<protein>
    <recommendedName>
        <fullName evidence="4 5">Large ribosomal subunit protein bL27</fullName>
    </recommendedName>
</protein>
<feature type="region of interest" description="Disordered" evidence="6">
    <location>
        <begin position="1"/>
        <end position="22"/>
    </location>
</feature>
<evidence type="ECO:0000256" key="3">
    <source>
        <dbReference type="ARBA" id="ARBA00023274"/>
    </source>
</evidence>